<evidence type="ECO:0000256" key="1">
    <source>
        <dbReference type="ARBA" id="ARBA00009865"/>
    </source>
</evidence>
<dbReference type="Pfam" id="PF20578">
    <property type="entry name" value="aBig_2"/>
    <property type="match status" value="1"/>
</dbReference>
<feature type="signal peptide" evidence="8">
    <location>
        <begin position="1"/>
        <end position="27"/>
    </location>
</feature>
<feature type="domain" description="Atrophied bacterial Ig" evidence="9">
    <location>
        <begin position="258"/>
        <end position="349"/>
    </location>
</feature>
<feature type="site" description="Important for catalytic activity, responsible for pKa modulation of the active site Glu and correct orientation of both the proton donor and substrate" evidence="7">
    <location>
        <position position="1090"/>
    </location>
</feature>
<keyword evidence="5" id="KW-0326">Glycosidase</keyword>
<dbReference type="InterPro" id="IPR046780">
    <property type="entry name" value="aBig_2"/>
</dbReference>
<keyword evidence="8" id="KW-0732">Signal</keyword>
<feature type="chain" id="PRO_5020931724" evidence="8">
    <location>
        <begin position="28"/>
        <end position="1508"/>
    </location>
</feature>
<dbReference type="SUPFAM" id="SSF75005">
    <property type="entry name" value="Arabinanase/levansucrase/invertase"/>
    <property type="match status" value="2"/>
</dbReference>
<sequence>MGAKKWLSRSISLVLLISLLPAPAIQAKEIDSVENRLIAHYDMSKANGKLKDVTNNGFDAEYVGFSDGDFLEEQNNMVLNFTGDKSKYVKLPAGLIDDETFTIETTFSTSTSAAHWLYSIGNKAGVWPNVKNYIFLNPKQGNGTVRFGIKNSDKELLFQNSTINSGDYNTFTTTFKEGEISLYLNGEQVGTLPHTYSVSEILKEGVDPNANSIGFIGKSLYEPDAAFTGKVTEFKVYNYTLSAKEVKEKVTLTDKEIVEMAKANLEIPNSNDIRGNVTLPASSNKGATITWETDSPDVINVKDAVNDDYDDIPAGVVTRQDTDKKVRLTATIASGEISDKKEISLTVKAKPGKKNFTSYLMTHFTGEHDIGEQIYFASSTDGLNWKDLNDSNPVLTSNIGEKGVRDPYIFRSAEGDKFYIIATDLRIANGKGWGAAQTAGSKSLIVWESTDLVNWSEPRMVEVAPPSAGDAWAPEAFYDEKTGEYVVFWASTVSNEQGVFEPHNIYYAKTRDFHTFTKPKVFIDRPGETHIIDTTIIKDDGMFYRYSGDGHITIEKSDQILNPWTKVGTIESSTGLTGHDVEGPLIFKFNDKEEWNLMVDQYATGKGYLPLLTTDLSSGEFRTLTASDYSLGSNKKRHGSVLPITKEEYGAVMAKWNKIVEAPDEEEQEEPILDYNFEETPTDNRIKDDSGNDHSGTLSGNATYIKDEEKHSKVLYLDGTANTFASFPTGFFDGRDTVTISMDIKAETVSGNFFTFAVGKNNQKYMFLRTRDNEIRNAITVNSWSSEQEVKTSTSSIQSKWMNVKLVITPTSMKMYKDGILVAENKNVTVAMKDLGADLSAFLGKSFYSGDQYFKGYFDNVKIYNRALSEAEILEMSIQPTEIGKFVVPGQKGQAEIDTKSKTITVHLKEGQDFDLKNLIPTITILPGSKVSPGSGEAQDFTKPVTYTVTDKDGNQQEWVVKVEIYPSGTLPGLYADPQIAVFGDTYYIYPTTDGFTGWSGSQFKAFSSKDLVNWKDEGVILDLATDDVTWADNRAWAPTITEKDGTYYYYFSADANVGVATSASPKGPFKDALGKPLVPSGKYPGQAIDPFVFKDDDGQYYFYWGNGSLFGAKLNDDMVSFAQNPVNMTPANFREAPVVFKRNGVYYLMWSEDDTGSENYQVAYATGSSPMGPWTKKGVILSKDLSLGIKGPGHHSILNIPNTDDYYIVYARHAIPDGNGFNREVVIDKMEFNSDGSIKQVKPTLKGITDPVYIEKEKGDTESPKGHFQINDGADYANESTVTLSLEATDDSGLVHEVRFSTDGKEWTDWEAYETSKDFTFPSGDGEKMLFVEFKDQAGNISDRYQQKIILDTTAPVIEYKGKQDSYSIDESIHITCTVTDHLSGVDFKECPSIEGPAYNFEAGVNKATARATDKAGNKAEVEIEFNVTVDFDSLSRVTEDFITNQGVAESLSKKLKAAKGSAAKANKEAMNGQLNAYKNQLNAQSGKSIDEKQVQLLTSLANLLLK</sequence>
<evidence type="ECO:0000313" key="11">
    <source>
        <dbReference type="Proteomes" id="UP000295689"/>
    </source>
</evidence>
<feature type="active site" description="Proton acceptor" evidence="6">
    <location>
        <position position="977"/>
    </location>
</feature>
<accession>A0A4R2B7G3</accession>
<evidence type="ECO:0000313" key="10">
    <source>
        <dbReference type="EMBL" id="TCN22641.1"/>
    </source>
</evidence>
<dbReference type="PANTHER" id="PTHR43772:SF2">
    <property type="entry name" value="PUTATIVE (AFU_ORTHOLOGUE AFUA_2G04480)-RELATED"/>
    <property type="match status" value="1"/>
</dbReference>
<evidence type="ECO:0000259" key="9">
    <source>
        <dbReference type="Pfam" id="PF20578"/>
    </source>
</evidence>
<reference evidence="10 11" key="1">
    <citation type="journal article" date="2015" name="Stand. Genomic Sci.">
        <title>Genomic Encyclopedia of Bacterial and Archaeal Type Strains, Phase III: the genomes of soil and plant-associated and newly described type strains.</title>
        <authorList>
            <person name="Whitman W.B."/>
            <person name="Woyke T."/>
            <person name="Klenk H.P."/>
            <person name="Zhou Y."/>
            <person name="Lilburn T.G."/>
            <person name="Beck B.J."/>
            <person name="De Vos P."/>
            <person name="Vandamme P."/>
            <person name="Eisen J.A."/>
            <person name="Garrity G."/>
            <person name="Hugenholtz P."/>
            <person name="Kyrpides N.C."/>
        </authorList>
    </citation>
    <scope>NUCLEOTIDE SEQUENCE [LARGE SCALE GENOMIC DNA]</scope>
    <source>
        <strain evidence="10 11">CV53</strain>
    </source>
</reference>
<dbReference type="Gene3D" id="2.115.10.20">
    <property type="entry name" value="Glycosyl hydrolase domain, family 43"/>
    <property type="match status" value="2"/>
</dbReference>
<dbReference type="GO" id="GO:0004553">
    <property type="term" value="F:hydrolase activity, hydrolyzing O-glycosyl compounds"/>
    <property type="evidence" value="ECO:0007669"/>
    <property type="project" value="InterPro"/>
</dbReference>
<dbReference type="InterPro" id="IPR013783">
    <property type="entry name" value="Ig-like_fold"/>
</dbReference>
<dbReference type="CDD" id="cd09004">
    <property type="entry name" value="GH43_bXyl-like"/>
    <property type="match status" value="1"/>
</dbReference>
<dbReference type="InterPro" id="IPR023296">
    <property type="entry name" value="Glyco_hydro_beta-prop_sf"/>
</dbReference>
<comment type="caution">
    <text evidence="10">The sequence shown here is derived from an EMBL/GenBank/DDBJ whole genome shotgun (WGS) entry which is preliminary data.</text>
</comment>
<keyword evidence="2" id="KW-0858">Xylan degradation</keyword>
<keyword evidence="3 10" id="KW-0378">Hydrolase</keyword>
<evidence type="ECO:0000256" key="7">
    <source>
        <dbReference type="PIRSR" id="PIRSR606710-2"/>
    </source>
</evidence>
<evidence type="ECO:0000256" key="5">
    <source>
        <dbReference type="ARBA" id="ARBA00023295"/>
    </source>
</evidence>
<dbReference type="GO" id="GO:0045493">
    <property type="term" value="P:xylan catabolic process"/>
    <property type="evidence" value="ECO:0007669"/>
    <property type="project" value="UniProtKB-KW"/>
</dbReference>
<evidence type="ECO:0000256" key="3">
    <source>
        <dbReference type="ARBA" id="ARBA00022801"/>
    </source>
</evidence>
<dbReference type="InterPro" id="IPR013320">
    <property type="entry name" value="ConA-like_dom_sf"/>
</dbReference>
<dbReference type="Proteomes" id="UP000295689">
    <property type="component" value="Unassembled WGS sequence"/>
</dbReference>
<dbReference type="EMBL" id="SLVV01000010">
    <property type="protein sequence ID" value="TCN22641.1"/>
    <property type="molecule type" value="Genomic_DNA"/>
</dbReference>
<dbReference type="Gene3D" id="2.60.120.200">
    <property type="match status" value="2"/>
</dbReference>
<dbReference type="Gene3D" id="2.60.40.2340">
    <property type="match status" value="1"/>
</dbReference>
<dbReference type="InterPro" id="IPR052176">
    <property type="entry name" value="Glycosyl_Hydrlase_43_Enz"/>
</dbReference>
<keyword evidence="11" id="KW-1185">Reference proteome</keyword>
<proteinExistence type="inferred from homology"/>
<evidence type="ECO:0000256" key="6">
    <source>
        <dbReference type="PIRSR" id="PIRSR606710-1"/>
    </source>
</evidence>
<dbReference type="SUPFAM" id="SSF49899">
    <property type="entry name" value="Concanavalin A-like lectins/glucanases"/>
    <property type="match status" value="2"/>
</dbReference>
<keyword evidence="4" id="KW-0119">Carbohydrate metabolism</keyword>
<keyword evidence="2" id="KW-0624">Polysaccharide degradation</keyword>
<protein>
    <submittedName>
        <fullName evidence="10">Glycosyl hydrolase family 43</fullName>
    </submittedName>
</protein>
<dbReference type="Pfam" id="PF04616">
    <property type="entry name" value="Glyco_hydro_43"/>
    <property type="match status" value="2"/>
</dbReference>
<gene>
    <name evidence="10" type="ORF">EV146_110126</name>
</gene>
<evidence type="ECO:0000256" key="8">
    <source>
        <dbReference type="SAM" id="SignalP"/>
    </source>
</evidence>
<feature type="active site" description="Proton donor" evidence="6">
    <location>
        <position position="1136"/>
    </location>
</feature>
<organism evidence="10 11">
    <name type="scientific">Mesobacillus foraminis</name>
    <dbReference type="NCBI Taxonomy" id="279826"/>
    <lineage>
        <taxon>Bacteria</taxon>
        <taxon>Bacillati</taxon>
        <taxon>Bacillota</taxon>
        <taxon>Bacilli</taxon>
        <taxon>Bacillales</taxon>
        <taxon>Bacillaceae</taxon>
        <taxon>Mesobacillus</taxon>
    </lineage>
</organism>
<evidence type="ECO:0000256" key="2">
    <source>
        <dbReference type="ARBA" id="ARBA00022651"/>
    </source>
</evidence>
<evidence type="ECO:0000256" key="4">
    <source>
        <dbReference type="ARBA" id="ARBA00023277"/>
    </source>
</evidence>
<dbReference type="CDD" id="cd08983">
    <property type="entry name" value="GH43_Bt3655-like"/>
    <property type="match status" value="1"/>
</dbReference>
<dbReference type="InterPro" id="IPR006710">
    <property type="entry name" value="Glyco_hydro_43"/>
</dbReference>
<dbReference type="PANTHER" id="PTHR43772">
    <property type="entry name" value="ENDO-1,4-BETA-XYLANASE"/>
    <property type="match status" value="1"/>
</dbReference>
<comment type="similarity">
    <text evidence="1">Belongs to the glycosyl hydrolase 43 family.</text>
</comment>
<name>A0A4R2B7G3_9BACI</name>
<dbReference type="Gene3D" id="2.60.40.10">
    <property type="entry name" value="Immunoglobulins"/>
    <property type="match status" value="1"/>
</dbReference>
<dbReference type="Pfam" id="PF13385">
    <property type="entry name" value="Laminin_G_3"/>
    <property type="match status" value="2"/>
</dbReference>